<dbReference type="RefSeq" id="WP_003721383.1">
    <property type="nucleotide sequence ID" value="NZ_CP019617.1"/>
</dbReference>
<gene>
    <name evidence="1" type="ORF">APD94_04800</name>
</gene>
<accession>A0A3T2CME2</accession>
<evidence type="ECO:0000313" key="1">
    <source>
        <dbReference type="EMBL" id="EAE1095267.1"/>
    </source>
</evidence>
<comment type="caution">
    <text evidence="1">The sequence shown here is derived from an EMBL/GenBank/DDBJ whole genome shotgun (WGS) entry which is preliminary data.</text>
</comment>
<organism evidence="1 2">
    <name type="scientific">Listeria monocytogenes</name>
    <dbReference type="NCBI Taxonomy" id="1639"/>
    <lineage>
        <taxon>Bacteria</taxon>
        <taxon>Bacillati</taxon>
        <taxon>Bacillota</taxon>
        <taxon>Bacilli</taxon>
        <taxon>Bacillales</taxon>
        <taxon>Listeriaceae</taxon>
        <taxon>Listeria</taxon>
    </lineage>
</organism>
<evidence type="ECO:0000313" key="2">
    <source>
        <dbReference type="Proteomes" id="UP000355989"/>
    </source>
</evidence>
<protein>
    <recommendedName>
        <fullName evidence="3">Integral membrane protein</fullName>
    </recommendedName>
</protein>
<dbReference type="Proteomes" id="UP000355989">
    <property type="component" value="Unassembled WGS sequence"/>
</dbReference>
<dbReference type="AlphaFoldDB" id="A0A3T2CME2"/>
<sequence>MKELRLFLDYKCYPVWVYNDAGILKENDLPDELKQDEYLDEKLTCLQDEYDKLFIDTEIEFRYEAFKDEKEKEEFLHEFIEVQKYLKETLGKEYNIVNKILV</sequence>
<name>A0A3T2CME2_LISMN</name>
<evidence type="ECO:0008006" key="3">
    <source>
        <dbReference type="Google" id="ProtNLM"/>
    </source>
</evidence>
<reference evidence="1 2" key="1">
    <citation type="submission" date="2018-06" db="EMBL/GenBank/DDBJ databases">
        <authorList>
            <consortium name="GenomeTrakr: Next Generation Sequencing Network for Food Pathogen Tracability"/>
        </authorList>
    </citation>
    <scope>NUCLEOTIDE SEQUENCE [LARGE SCALE GENOMIC DNA]</scope>
    <source>
        <strain evidence="1 2">FLAG-78586</strain>
    </source>
</reference>
<proteinExistence type="predicted"/>
<dbReference type="EMBL" id="AAAQOE010000001">
    <property type="protein sequence ID" value="EAE1095267.1"/>
    <property type="molecule type" value="Genomic_DNA"/>
</dbReference>